<feature type="region of interest" description="Disordered" evidence="2">
    <location>
        <begin position="113"/>
        <end position="138"/>
    </location>
</feature>
<comment type="caution">
    <text evidence="3">The sequence shown here is derived from an EMBL/GenBank/DDBJ whole genome shotgun (WGS) entry which is preliminary data.</text>
</comment>
<evidence type="ECO:0000313" key="4">
    <source>
        <dbReference type="Proteomes" id="UP001595834"/>
    </source>
</evidence>
<proteinExistence type="predicted"/>
<evidence type="ECO:0000256" key="1">
    <source>
        <dbReference type="SAM" id="Coils"/>
    </source>
</evidence>
<feature type="compositionally biased region" description="Pro residues" evidence="2">
    <location>
        <begin position="117"/>
        <end position="126"/>
    </location>
</feature>
<organism evidence="3 4">
    <name type="scientific">Streptomyces mauvecolor</name>
    <dbReference type="NCBI Taxonomy" id="58345"/>
    <lineage>
        <taxon>Bacteria</taxon>
        <taxon>Bacillati</taxon>
        <taxon>Actinomycetota</taxon>
        <taxon>Actinomycetes</taxon>
        <taxon>Kitasatosporales</taxon>
        <taxon>Streptomycetaceae</taxon>
        <taxon>Streptomyces</taxon>
    </lineage>
</organism>
<keyword evidence="4" id="KW-1185">Reference proteome</keyword>
<dbReference type="EMBL" id="JBHSIZ010000039">
    <property type="protein sequence ID" value="MFC4960720.1"/>
    <property type="molecule type" value="Genomic_DNA"/>
</dbReference>
<feature type="coiled-coil region" evidence="1">
    <location>
        <begin position="80"/>
        <end position="107"/>
    </location>
</feature>
<dbReference type="RefSeq" id="WP_344380620.1">
    <property type="nucleotide sequence ID" value="NZ_BAAASQ010000050.1"/>
</dbReference>
<evidence type="ECO:0000256" key="2">
    <source>
        <dbReference type="SAM" id="MobiDB-lite"/>
    </source>
</evidence>
<reference evidence="4" key="1">
    <citation type="journal article" date="2019" name="Int. J. Syst. Evol. Microbiol.">
        <title>The Global Catalogue of Microorganisms (GCM) 10K type strain sequencing project: providing services to taxonomists for standard genome sequencing and annotation.</title>
        <authorList>
            <consortium name="The Broad Institute Genomics Platform"/>
            <consortium name="The Broad Institute Genome Sequencing Center for Infectious Disease"/>
            <person name="Wu L."/>
            <person name="Ma J."/>
        </authorList>
    </citation>
    <scope>NUCLEOTIDE SEQUENCE [LARGE SCALE GENOMIC DNA]</scope>
    <source>
        <strain evidence="4">CCM 7224</strain>
    </source>
</reference>
<dbReference type="Proteomes" id="UP001595834">
    <property type="component" value="Unassembled WGS sequence"/>
</dbReference>
<sequence>MNEQNQDERTRIREAMDRLLAGQATVSNGSMTAAALAAEAGVHRMALYKRHVDLKREFDERVRTETKQVPETEKRLRKTVTTLKKTVSDQTKEIKDLRQQLTRLTLASAVLVHEQGSPPPPEPGPVPDNVVLLRPLRD</sequence>
<gene>
    <name evidence="3" type="ORF">ACFPFX_30930</name>
</gene>
<evidence type="ECO:0008006" key="5">
    <source>
        <dbReference type="Google" id="ProtNLM"/>
    </source>
</evidence>
<name>A0ABV9UZB9_9ACTN</name>
<evidence type="ECO:0000313" key="3">
    <source>
        <dbReference type="EMBL" id="MFC4960720.1"/>
    </source>
</evidence>
<keyword evidence="1" id="KW-0175">Coiled coil</keyword>
<accession>A0ABV9UZB9</accession>
<protein>
    <recommendedName>
        <fullName evidence="5">TetR family transcriptional regulator</fullName>
    </recommendedName>
</protein>